<proteinExistence type="predicted"/>
<dbReference type="EMBL" id="GBRH01204841">
    <property type="protein sequence ID" value="JAD93054.1"/>
    <property type="molecule type" value="Transcribed_RNA"/>
</dbReference>
<dbReference type="AlphaFoldDB" id="A0A0A9DWW4"/>
<sequence length="25" mass="2913">MLKVHRNFRTLRTLSSITSHLTSTI</sequence>
<accession>A0A0A9DWW4</accession>
<organism evidence="1">
    <name type="scientific">Arundo donax</name>
    <name type="common">Giant reed</name>
    <name type="synonym">Donax arundinaceus</name>
    <dbReference type="NCBI Taxonomy" id="35708"/>
    <lineage>
        <taxon>Eukaryota</taxon>
        <taxon>Viridiplantae</taxon>
        <taxon>Streptophyta</taxon>
        <taxon>Embryophyta</taxon>
        <taxon>Tracheophyta</taxon>
        <taxon>Spermatophyta</taxon>
        <taxon>Magnoliopsida</taxon>
        <taxon>Liliopsida</taxon>
        <taxon>Poales</taxon>
        <taxon>Poaceae</taxon>
        <taxon>PACMAD clade</taxon>
        <taxon>Arundinoideae</taxon>
        <taxon>Arundineae</taxon>
        <taxon>Arundo</taxon>
    </lineage>
</organism>
<protein>
    <submittedName>
        <fullName evidence="1">Uncharacterized protein</fullName>
    </submittedName>
</protein>
<reference evidence="1" key="2">
    <citation type="journal article" date="2015" name="Data Brief">
        <title>Shoot transcriptome of the giant reed, Arundo donax.</title>
        <authorList>
            <person name="Barrero R.A."/>
            <person name="Guerrero F.D."/>
            <person name="Moolhuijzen P."/>
            <person name="Goolsby J.A."/>
            <person name="Tidwell J."/>
            <person name="Bellgard S.E."/>
            <person name="Bellgard M.I."/>
        </authorList>
    </citation>
    <scope>NUCLEOTIDE SEQUENCE</scope>
    <source>
        <tissue evidence="1">Shoot tissue taken approximately 20 cm above the soil surface</tissue>
    </source>
</reference>
<reference evidence="1" key="1">
    <citation type="submission" date="2014-09" db="EMBL/GenBank/DDBJ databases">
        <authorList>
            <person name="Magalhaes I.L.F."/>
            <person name="Oliveira U."/>
            <person name="Santos F.R."/>
            <person name="Vidigal T.H.D.A."/>
            <person name="Brescovit A.D."/>
            <person name="Santos A.J."/>
        </authorList>
    </citation>
    <scope>NUCLEOTIDE SEQUENCE</scope>
    <source>
        <tissue evidence="1">Shoot tissue taken approximately 20 cm above the soil surface</tissue>
    </source>
</reference>
<evidence type="ECO:0000313" key="1">
    <source>
        <dbReference type="EMBL" id="JAD93054.1"/>
    </source>
</evidence>
<name>A0A0A9DWW4_ARUDO</name>